<accession>A0AAN9FVS1</accession>
<comment type="caution">
    <text evidence="3">The sequence shown here is derived from an EMBL/GenBank/DDBJ whole genome shotgun (WGS) entry which is preliminary data.</text>
</comment>
<evidence type="ECO:0000256" key="2">
    <source>
        <dbReference type="SAM" id="SignalP"/>
    </source>
</evidence>
<dbReference type="Proteomes" id="UP001374579">
    <property type="component" value="Unassembled WGS sequence"/>
</dbReference>
<keyword evidence="4" id="KW-1185">Reference proteome</keyword>
<evidence type="ECO:0000313" key="3">
    <source>
        <dbReference type="EMBL" id="KAK7087451.1"/>
    </source>
</evidence>
<organism evidence="3 4">
    <name type="scientific">Littorina saxatilis</name>
    <dbReference type="NCBI Taxonomy" id="31220"/>
    <lineage>
        <taxon>Eukaryota</taxon>
        <taxon>Metazoa</taxon>
        <taxon>Spiralia</taxon>
        <taxon>Lophotrochozoa</taxon>
        <taxon>Mollusca</taxon>
        <taxon>Gastropoda</taxon>
        <taxon>Caenogastropoda</taxon>
        <taxon>Littorinimorpha</taxon>
        <taxon>Littorinoidea</taxon>
        <taxon>Littorinidae</taxon>
        <taxon>Littorina</taxon>
    </lineage>
</organism>
<reference evidence="3 4" key="1">
    <citation type="submission" date="2024-02" db="EMBL/GenBank/DDBJ databases">
        <title>Chromosome-scale genome assembly of the rough periwinkle Littorina saxatilis.</title>
        <authorList>
            <person name="De Jode A."/>
            <person name="Faria R."/>
            <person name="Formenti G."/>
            <person name="Sims Y."/>
            <person name="Smith T.P."/>
            <person name="Tracey A."/>
            <person name="Wood J.M.D."/>
            <person name="Zagrodzka Z.B."/>
            <person name="Johannesson K."/>
            <person name="Butlin R.K."/>
            <person name="Leder E.H."/>
        </authorList>
    </citation>
    <scope>NUCLEOTIDE SEQUENCE [LARGE SCALE GENOMIC DNA]</scope>
    <source>
        <strain evidence="3">Snail1</strain>
        <tissue evidence="3">Muscle</tissue>
    </source>
</reference>
<dbReference type="AlphaFoldDB" id="A0AAN9FVS1"/>
<dbReference type="EMBL" id="JBAMIC010004070">
    <property type="protein sequence ID" value="KAK7087451.1"/>
    <property type="molecule type" value="Genomic_DNA"/>
</dbReference>
<feature type="region of interest" description="Disordered" evidence="1">
    <location>
        <begin position="96"/>
        <end position="116"/>
    </location>
</feature>
<feature type="signal peptide" evidence="2">
    <location>
        <begin position="1"/>
        <end position="22"/>
    </location>
</feature>
<sequence>MKAWLSLGCALALLFVASLSDAADPSPMEEKEAELKEEMIKKMADLRAESSPEEIHAYLEELENIMDKELPKDPQLRQNILKNIYQNIVQGQRDPFEGRGGGLDPFAPFQEVPFPR</sequence>
<name>A0AAN9FVS1_9CAEN</name>
<evidence type="ECO:0000256" key="1">
    <source>
        <dbReference type="SAM" id="MobiDB-lite"/>
    </source>
</evidence>
<proteinExistence type="predicted"/>
<keyword evidence="2" id="KW-0732">Signal</keyword>
<evidence type="ECO:0000313" key="4">
    <source>
        <dbReference type="Proteomes" id="UP001374579"/>
    </source>
</evidence>
<gene>
    <name evidence="3" type="ORF">V1264_021502</name>
</gene>
<feature type="chain" id="PRO_5042878405" evidence="2">
    <location>
        <begin position="23"/>
        <end position="116"/>
    </location>
</feature>
<protein>
    <submittedName>
        <fullName evidence="3">Uncharacterized protein</fullName>
    </submittedName>
</protein>